<dbReference type="RefSeq" id="WP_140923583.1">
    <property type="nucleotide sequence ID" value="NZ_CP122311.1"/>
</dbReference>
<dbReference type="PANTHER" id="PTHR43782:SF3">
    <property type="entry name" value="ARGINASE"/>
    <property type="match status" value="1"/>
</dbReference>
<dbReference type="InterPro" id="IPR006035">
    <property type="entry name" value="Ureohydrolase"/>
</dbReference>
<sequence length="310" mass="33679">MKKIILVPSNLGLNPLYEGHIPGTFRAPSVLMQHGLNEMFSAYDIVTVPCPDYSPEPEPGTDILNGHKLRHLNLKLADEVEAAHCCNLRPVVIGGDCGILPGALLGSRRRLGDIALVHIDGHSDFRHPGNWNREPGARPGAAAGMDLALATGRGERLLTEWPGIEGPLVTDEAVIQLGERESFNEDYEWPDIASTEILRITIFEALKLSDKQLTDMISARLNRFTAIPYWIHLDLDALDSSEMAAADCPGTPGFSSSKLVNICRVLFMSTRCCGITVTIYDPDLDPEGTTAVLVSDIVGKITGDICKSVI</sequence>
<reference evidence="5 6" key="1">
    <citation type="submission" date="2019-06" db="EMBL/GenBank/DDBJ databases">
        <title>Taxogenomics and systematics of the genus Pantoea.</title>
        <authorList>
            <person name="Tambong J.T."/>
        </authorList>
    </citation>
    <scope>NUCLEOTIDE SEQUENCE [LARGE SCALE GENOMIC DNA]</scope>
    <source>
        <strain evidence="5 6">LMG 2558</strain>
    </source>
</reference>
<evidence type="ECO:0000256" key="1">
    <source>
        <dbReference type="ARBA" id="ARBA00022723"/>
    </source>
</evidence>
<protein>
    <submittedName>
        <fullName evidence="5">Arginase family protein</fullName>
    </submittedName>
</protein>
<evidence type="ECO:0000313" key="5">
    <source>
        <dbReference type="EMBL" id="TPV29003.1"/>
    </source>
</evidence>
<evidence type="ECO:0000256" key="4">
    <source>
        <dbReference type="PROSITE-ProRule" id="PRU00742"/>
    </source>
</evidence>
<accession>A0ABY2Z939</accession>
<dbReference type="CDD" id="cd09999">
    <property type="entry name" value="Arginase-like_1"/>
    <property type="match status" value="1"/>
</dbReference>
<dbReference type="Gene3D" id="3.40.800.10">
    <property type="entry name" value="Ureohydrolase domain"/>
    <property type="match status" value="1"/>
</dbReference>
<comment type="similarity">
    <text evidence="4">Belongs to the arginase family.</text>
</comment>
<dbReference type="Pfam" id="PF00491">
    <property type="entry name" value="Arginase"/>
    <property type="match status" value="1"/>
</dbReference>
<keyword evidence="1" id="KW-0479">Metal-binding</keyword>
<evidence type="ECO:0000313" key="6">
    <source>
        <dbReference type="Proteomes" id="UP000316142"/>
    </source>
</evidence>
<dbReference type="Proteomes" id="UP000316142">
    <property type="component" value="Unassembled WGS sequence"/>
</dbReference>
<dbReference type="PANTHER" id="PTHR43782">
    <property type="entry name" value="ARGINASE"/>
    <property type="match status" value="1"/>
</dbReference>
<organism evidence="5 6">
    <name type="scientific">Pantoea anthophila</name>
    <dbReference type="NCBI Taxonomy" id="470931"/>
    <lineage>
        <taxon>Bacteria</taxon>
        <taxon>Pseudomonadati</taxon>
        <taxon>Pseudomonadota</taxon>
        <taxon>Gammaproteobacteria</taxon>
        <taxon>Enterobacterales</taxon>
        <taxon>Erwiniaceae</taxon>
        <taxon>Pantoea</taxon>
    </lineage>
</organism>
<keyword evidence="2" id="KW-0378">Hydrolase</keyword>
<gene>
    <name evidence="5" type="ORF">FJW00_08640</name>
</gene>
<proteinExistence type="inferred from homology"/>
<name>A0ABY2Z939_9GAMM</name>
<dbReference type="PROSITE" id="PS51409">
    <property type="entry name" value="ARGINASE_2"/>
    <property type="match status" value="1"/>
</dbReference>
<evidence type="ECO:0000256" key="3">
    <source>
        <dbReference type="ARBA" id="ARBA00023211"/>
    </source>
</evidence>
<dbReference type="EMBL" id="VHIZ01000037">
    <property type="protein sequence ID" value="TPV29003.1"/>
    <property type="molecule type" value="Genomic_DNA"/>
</dbReference>
<dbReference type="SUPFAM" id="SSF52768">
    <property type="entry name" value="Arginase/deacetylase"/>
    <property type="match status" value="1"/>
</dbReference>
<keyword evidence="3" id="KW-0464">Manganese</keyword>
<keyword evidence="6" id="KW-1185">Reference proteome</keyword>
<dbReference type="InterPro" id="IPR023696">
    <property type="entry name" value="Ureohydrolase_dom_sf"/>
</dbReference>
<comment type="caution">
    <text evidence="5">The sequence shown here is derived from an EMBL/GenBank/DDBJ whole genome shotgun (WGS) entry which is preliminary data.</text>
</comment>
<evidence type="ECO:0000256" key="2">
    <source>
        <dbReference type="ARBA" id="ARBA00022801"/>
    </source>
</evidence>